<dbReference type="AlphaFoldDB" id="A0A1G7S9R8"/>
<dbReference type="EMBL" id="FNCC01000006">
    <property type="protein sequence ID" value="SDG19748.1"/>
    <property type="molecule type" value="Genomic_DNA"/>
</dbReference>
<keyword evidence="3" id="KW-1185">Reference proteome</keyword>
<evidence type="ECO:0000313" key="2">
    <source>
        <dbReference type="EMBL" id="SDG19748.1"/>
    </source>
</evidence>
<dbReference type="InterPro" id="IPR036291">
    <property type="entry name" value="NAD(P)-bd_dom_sf"/>
</dbReference>
<organism evidence="2 3">
    <name type="scientific">Lentzea fradiae</name>
    <dbReference type="NCBI Taxonomy" id="200378"/>
    <lineage>
        <taxon>Bacteria</taxon>
        <taxon>Bacillati</taxon>
        <taxon>Actinomycetota</taxon>
        <taxon>Actinomycetes</taxon>
        <taxon>Pseudonocardiales</taxon>
        <taxon>Pseudonocardiaceae</taxon>
        <taxon>Lentzea</taxon>
    </lineage>
</organism>
<accession>A0A1G7S9R8</accession>
<evidence type="ECO:0000313" key="3">
    <source>
        <dbReference type="Proteomes" id="UP000199623"/>
    </source>
</evidence>
<dbReference type="RefSeq" id="WP_090049696.1">
    <property type="nucleotide sequence ID" value="NZ_FNCC01000006.1"/>
</dbReference>
<dbReference type="Pfam" id="PF05368">
    <property type="entry name" value="NmrA"/>
    <property type="match status" value="1"/>
</dbReference>
<sequence>MTHDILVLGATGKTGRRVVGALAKAGASVRAASRSGAVRFDWSDPSTWQPALTGATGAYVIAPHDPRAIAPFVEQAEAAGLSHLVLLSGKGLDDIPGDIFTSMHAAEAAVRASSLPWTVLRANNFAQNFSEELWQPGIREGVLALPVDDTPEPFVDVHDIAEVAALVLTSGDAHAGQTYNLTGPEALTFDEAVEKISKALGRPVELVRPSPDEYREILLGAGLPEPVVTELNGMYDAMRKGLLATPTDDVSRLLGRPTTSFDTYVAGALDAWR</sequence>
<name>A0A1G7S9R8_9PSEU</name>
<dbReference type="Proteomes" id="UP000199623">
    <property type="component" value="Unassembled WGS sequence"/>
</dbReference>
<evidence type="ECO:0000259" key="1">
    <source>
        <dbReference type="Pfam" id="PF05368"/>
    </source>
</evidence>
<feature type="domain" description="NmrA-like" evidence="1">
    <location>
        <begin position="2"/>
        <end position="237"/>
    </location>
</feature>
<dbReference type="PANTHER" id="PTHR43162:SF1">
    <property type="entry name" value="PRESTALK A DIFFERENTIATION PROTEIN A"/>
    <property type="match status" value="1"/>
</dbReference>
<dbReference type="PANTHER" id="PTHR43162">
    <property type="match status" value="1"/>
</dbReference>
<dbReference type="Gene3D" id="3.90.25.10">
    <property type="entry name" value="UDP-galactose 4-epimerase, domain 1"/>
    <property type="match status" value="1"/>
</dbReference>
<dbReference type="InterPro" id="IPR008030">
    <property type="entry name" value="NmrA-like"/>
</dbReference>
<proteinExistence type="predicted"/>
<gene>
    <name evidence="2" type="ORF">SAMN05216553_106128</name>
</gene>
<dbReference type="SUPFAM" id="SSF51735">
    <property type="entry name" value="NAD(P)-binding Rossmann-fold domains"/>
    <property type="match status" value="1"/>
</dbReference>
<reference evidence="3" key="1">
    <citation type="submission" date="2016-10" db="EMBL/GenBank/DDBJ databases">
        <authorList>
            <person name="Varghese N."/>
            <person name="Submissions S."/>
        </authorList>
    </citation>
    <scope>NUCLEOTIDE SEQUENCE [LARGE SCALE GENOMIC DNA]</scope>
    <source>
        <strain evidence="3">CGMCC 4.3506</strain>
    </source>
</reference>
<dbReference type="InterPro" id="IPR051604">
    <property type="entry name" value="Ergot_Alk_Oxidoreductase"/>
</dbReference>
<dbReference type="STRING" id="200378.SAMN05216553_106128"/>
<dbReference type="OrthoDB" id="3250520at2"/>
<dbReference type="Gene3D" id="3.40.50.720">
    <property type="entry name" value="NAD(P)-binding Rossmann-like Domain"/>
    <property type="match status" value="1"/>
</dbReference>
<protein>
    <submittedName>
        <fullName evidence="2">Uncharacterized conserved protein YbjT, contains NAD(P)-binding and DUF2867 domains</fullName>
    </submittedName>
</protein>